<protein>
    <submittedName>
        <fullName evidence="1">Uncharacterized protein</fullName>
    </submittedName>
</protein>
<proteinExistence type="predicted"/>
<dbReference type="EMBL" id="BAAAGX010000020">
    <property type="protein sequence ID" value="GAA0259421.1"/>
    <property type="molecule type" value="Genomic_DNA"/>
</dbReference>
<reference evidence="2" key="1">
    <citation type="journal article" date="2019" name="Int. J. Syst. Evol. Microbiol.">
        <title>The Global Catalogue of Microorganisms (GCM) 10K type strain sequencing project: providing services to taxonomists for standard genome sequencing and annotation.</title>
        <authorList>
            <consortium name="The Broad Institute Genomics Platform"/>
            <consortium name="The Broad Institute Genome Sequencing Center for Infectious Disease"/>
            <person name="Wu L."/>
            <person name="Ma J."/>
        </authorList>
    </citation>
    <scope>NUCLEOTIDE SEQUENCE [LARGE SCALE GENOMIC DNA]</scope>
    <source>
        <strain evidence="2">JCM 10425</strain>
    </source>
</reference>
<evidence type="ECO:0000313" key="2">
    <source>
        <dbReference type="Proteomes" id="UP001500967"/>
    </source>
</evidence>
<comment type="caution">
    <text evidence="1">The sequence shown here is derived from an EMBL/GenBank/DDBJ whole genome shotgun (WGS) entry which is preliminary data.</text>
</comment>
<name>A0ABP3ECI7_9ACTN</name>
<organism evidence="1 2">
    <name type="scientific">Cryptosporangium japonicum</name>
    <dbReference type="NCBI Taxonomy" id="80872"/>
    <lineage>
        <taxon>Bacteria</taxon>
        <taxon>Bacillati</taxon>
        <taxon>Actinomycetota</taxon>
        <taxon>Actinomycetes</taxon>
        <taxon>Cryptosporangiales</taxon>
        <taxon>Cryptosporangiaceae</taxon>
        <taxon>Cryptosporangium</taxon>
    </lineage>
</organism>
<evidence type="ECO:0000313" key="1">
    <source>
        <dbReference type="EMBL" id="GAA0259421.1"/>
    </source>
</evidence>
<gene>
    <name evidence="1" type="ORF">GCM10009539_51010</name>
</gene>
<sequence length="45" mass="5436">MTYVEGLFTEWDEDVDEMEARFYDRIEWSDAGENCREFFCPSCGR</sequence>
<dbReference type="RefSeq" id="WP_344651441.1">
    <property type="nucleotide sequence ID" value="NZ_BAAAGX010000020.1"/>
</dbReference>
<dbReference type="Proteomes" id="UP001500967">
    <property type="component" value="Unassembled WGS sequence"/>
</dbReference>
<keyword evidence="2" id="KW-1185">Reference proteome</keyword>
<accession>A0ABP3ECI7</accession>